<keyword evidence="2" id="KW-1185">Reference proteome</keyword>
<dbReference type="STRING" id="105696.A0A1Y2LHW1"/>
<accession>A0A1Y2LHW1</accession>
<evidence type="ECO:0000313" key="2">
    <source>
        <dbReference type="Proteomes" id="UP000193240"/>
    </source>
</evidence>
<name>A0A1Y2LHW1_EPING</name>
<organism evidence="1 2">
    <name type="scientific">Epicoccum nigrum</name>
    <name type="common">Soil fungus</name>
    <name type="synonym">Epicoccum purpurascens</name>
    <dbReference type="NCBI Taxonomy" id="105696"/>
    <lineage>
        <taxon>Eukaryota</taxon>
        <taxon>Fungi</taxon>
        <taxon>Dikarya</taxon>
        <taxon>Ascomycota</taxon>
        <taxon>Pezizomycotina</taxon>
        <taxon>Dothideomycetes</taxon>
        <taxon>Pleosporomycetidae</taxon>
        <taxon>Pleosporales</taxon>
        <taxon>Pleosporineae</taxon>
        <taxon>Didymellaceae</taxon>
        <taxon>Epicoccum</taxon>
    </lineage>
</organism>
<protein>
    <submittedName>
        <fullName evidence="1">Uncharacterized protein</fullName>
    </submittedName>
</protein>
<dbReference type="AlphaFoldDB" id="A0A1Y2LHW1"/>
<gene>
    <name evidence="1" type="ORF">B5807_12006</name>
</gene>
<dbReference type="EMBL" id="KZ107867">
    <property type="protein sequence ID" value="OSS43405.1"/>
    <property type="molecule type" value="Genomic_DNA"/>
</dbReference>
<reference evidence="1 2" key="1">
    <citation type="journal article" date="2017" name="Genome Announc.">
        <title>Genome sequence of the saprophytic ascomycete Epicoccum nigrum ICMP 19927 strain isolated from New Zealand.</title>
        <authorList>
            <person name="Fokin M."/>
            <person name="Fleetwood D."/>
            <person name="Weir B.S."/>
            <person name="Villas-Boas S.G."/>
        </authorList>
    </citation>
    <scope>NUCLEOTIDE SEQUENCE [LARGE SCALE GENOMIC DNA]</scope>
    <source>
        <strain evidence="1 2">ICMP 19927</strain>
    </source>
</reference>
<dbReference type="InParanoid" id="A0A1Y2LHW1"/>
<dbReference type="Proteomes" id="UP000193240">
    <property type="component" value="Unassembled WGS sequence"/>
</dbReference>
<dbReference type="OMA" id="YMAFDAH"/>
<sequence length="559" mass="61904">MSTLLFPFEIDGSKPTNLKHKPTELPRQLFHIIRGATDALEALSLYIQLLTESSLPSDTDLGYHSFDAHVGDTACQLRACMLLEVTTSLKQDGMSSTVAVIASKISELEQLLHRSRELLTQLLVLDWKKIQSGALDKLGLTKAGLTTEELLVMLGWSKQLQLAGQSRTTSSRSSYTSLQSVLGMTPTSSNVSEGWNTPASSVGDAETLAPMSKSRHHWDLSNSDMIIKFLVSSYVLSKYKQLTKINGVYLATLNPELAFQESQRLCPPDFGRQLGKQFVHPTKRANGEELLGLQRFLSDLSCAWLGTRSCDMPGLHPNHRALLNSATRTSAKGVKSTSSYVSYLVLRSLWGKGASPMIITTTRFCPSGFHLNYFRVTMRVVNNGHVDESGNSVQPTISWCLEHLTGPELDQLRQCLDPHIVISGNSIDGDASDYLARLPTSKHHADDSCSDNKDHCNGMLQCDQDRIVQAIFAGHRHYAFKLSGDEDTLGEDVLVQFLMDKFIPGLSTAWRNSKAEAEQLGTGSSYKLYMWQHVILESPARFLARVEGSNRLRIMNNAL</sequence>
<evidence type="ECO:0000313" key="1">
    <source>
        <dbReference type="EMBL" id="OSS43405.1"/>
    </source>
</evidence>
<proteinExistence type="predicted"/>